<dbReference type="PROSITE" id="PS00279">
    <property type="entry name" value="MACPF_1"/>
    <property type="match status" value="1"/>
</dbReference>
<dbReference type="InterPro" id="IPR002172">
    <property type="entry name" value="LDrepeatLR_classA_rpt"/>
</dbReference>
<keyword evidence="5" id="KW-1134">Transmembrane beta strand</keyword>
<dbReference type="CTD" id="735"/>
<dbReference type="Gene3D" id="2.10.25.10">
    <property type="entry name" value="Laminin"/>
    <property type="match status" value="1"/>
</dbReference>
<reference evidence="25" key="2">
    <citation type="submission" date="2025-08" db="UniProtKB">
        <authorList>
            <consortium name="Ensembl"/>
        </authorList>
    </citation>
    <scope>IDENTIFICATION</scope>
    <source>
        <strain evidence="25">Glennie</strain>
    </source>
</reference>
<proteinExistence type="inferred from homology"/>
<feature type="disulfide bond" evidence="22">
    <location>
        <begin position="122"/>
        <end position="137"/>
    </location>
</feature>
<dbReference type="InterPro" id="IPR023415">
    <property type="entry name" value="LDLR_class-A_CS"/>
</dbReference>
<keyword evidence="8" id="KW-1052">Target cell membrane</keyword>
<evidence type="ECO:0000256" key="4">
    <source>
        <dbReference type="ARBA" id="ARBA00018261"/>
    </source>
</evidence>
<dbReference type="InterPro" id="IPR020863">
    <property type="entry name" value="MACPF_CS"/>
</dbReference>
<name>A0A6I8PCN0_ORNAN</name>
<dbReference type="KEGG" id="oaa:100075936"/>
<dbReference type="InParanoid" id="A0A6I8PCN0"/>
<sequence length="617" mass="69414">MLVPALPLAIVLLEMCVPITGNKTSFLKKHLNRRPREPAASAPIDCKMSGWSEWSPCDPCLKQMYRSRRIERFGQFGGKHCFEPLGDRRSCETRDLCDGDGEDCGGDFKCDSGRCIKRKLVCNNDNDCGDFSDENDCEDDPRSPCRDKILDESELGRTAGFGLNILGMDTLGNPFDNEYFHGLCDRVRDGNTRTFYRKPWNVAVLNYETKAEKKLRTEVFTTHSSITKEVFEEMKYGLELGLSLKVTQTEILSCALCEEENKTTPPSELQSNMVFRFSKAKSINKINSYSKDTKKSFLHVKGEVQLGRFLMRSRDVMLTTTFLDDLKALPLDYEMGEYFAFLETYGTHFSSSGNLGGAYELIYVLDDIAMKKQGFEVNDVQRCLGFNFGITLKVSDSEVKPEFTSSRCSQITVKQLGEINHNNVIDDIIVMIKGGTIEQAAKLREKLMRGATAVDASYFVDWAASLQDAPVLIHQKPSPIYNLVPVKMKDAQIRKKNLERAIEDYIVEFNVCKCQPCQNGGTVMLVDGECTCSCSLHFEGVACEIRKPQVHSAVVVDGTWSCWSSWSPCMKGERSRTRGCVNPDPEQRSRPCQGADVDKVYCEDEDEEIVGPTPRSS</sequence>
<evidence type="ECO:0000256" key="13">
    <source>
        <dbReference type="ARBA" id="ARBA00022875"/>
    </source>
</evidence>
<dbReference type="SUPFAM" id="SSF57424">
    <property type="entry name" value="LDL receptor-like module"/>
    <property type="match status" value="1"/>
</dbReference>
<evidence type="ECO:0000256" key="19">
    <source>
        <dbReference type="ARBA" id="ARBA00023298"/>
    </source>
</evidence>
<evidence type="ECO:0000256" key="22">
    <source>
        <dbReference type="PROSITE-ProRule" id="PRU00124"/>
    </source>
</evidence>
<dbReference type="Pfam" id="PF01823">
    <property type="entry name" value="MACPF"/>
    <property type="match status" value="1"/>
</dbReference>
<dbReference type="GeneID" id="100075936"/>
<keyword evidence="13" id="KW-0180">Complement pathway</keyword>
<evidence type="ECO:0000256" key="3">
    <source>
        <dbReference type="ARBA" id="ARBA00009214"/>
    </source>
</evidence>
<evidence type="ECO:0000256" key="18">
    <source>
        <dbReference type="ARBA" id="ARBA00023180"/>
    </source>
</evidence>
<evidence type="ECO:0000256" key="17">
    <source>
        <dbReference type="ARBA" id="ARBA00023162"/>
    </source>
</evidence>
<dbReference type="FunFam" id="2.10.25.10:FF:000766">
    <property type="entry name" value="Complement component C9"/>
    <property type="match status" value="1"/>
</dbReference>
<evidence type="ECO:0000256" key="10">
    <source>
        <dbReference type="ARBA" id="ARBA00022692"/>
    </source>
</evidence>
<dbReference type="SUPFAM" id="SSF82895">
    <property type="entry name" value="TSP-1 type 1 repeat"/>
    <property type="match status" value="2"/>
</dbReference>
<dbReference type="FunCoup" id="A0A6I8PCN0">
    <property type="interactions" value="252"/>
</dbReference>
<dbReference type="InterPro" id="IPR020864">
    <property type="entry name" value="MACPF"/>
</dbReference>
<keyword evidence="6" id="KW-0964">Secreted</keyword>
<feature type="chain" id="PRO_5026263080" description="Complement component C9" evidence="23">
    <location>
        <begin position="22"/>
        <end position="617"/>
    </location>
</feature>
<dbReference type="Pfam" id="PF00090">
    <property type="entry name" value="TSP_1"/>
    <property type="match status" value="2"/>
</dbReference>
<gene>
    <name evidence="25" type="primary">C9</name>
</gene>
<reference evidence="25 26" key="1">
    <citation type="journal article" date="2008" name="Nature">
        <title>Genome analysis of the platypus reveals unique signatures of evolution.</title>
        <authorList>
            <person name="Warren W.C."/>
            <person name="Hillier L.W."/>
            <person name="Marshall Graves J.A."/>
            <person name="Birney E."/>
            <person name="Ponting C.P."/>
            <person name="Grutzner F."/>
            <person name="Belov K."/>
            <person name="Miller W."/>
            <person name="Clarke L."/>
            <person name="Chinwalla A.T."/>
            <person name="Yang S.P."/>
            <person name="Heger A."/>
            <person name="Locke D.P."/>
            <person name="Miethke P."/>
            <person name="Waters P.D."/>
            <person name="Veyrunes F."/>
            <person name="Fulton L."/>
            <person name="Fulton B."/>
            <person name="Graves T."/>
            <person name="Wallis J."/>
            <person name="Puente X.S."/>
            <person name="Lopez-Otin C."/>
            <person name="Ordonez G.R."/>
            <person name="Eichler E.E."/>
            <person name="Chen L."/>
            <person name="Cheng Z."/>
            <person name="Deakin J.E."/>
            <person name="Alsop A."/>
            <person name="Thompson K."/>
            <person name="Kirby P."/>
            <person name="Papenfuss A.T."/>
            <person name="Wakefield M.J."/>
            <person name="Olender T."/>
            <person name="Lancet D."/>
            <person name="Huttley G.A."/>
            <person name="Smit A.F."/>
            <person name="Pask A."/>
            <person name="Temple-Smith P."/>
            <person name="Batzer M.A."/>
            <person name="Walker J.A."/>
            <person name="Konkel M.K."/>
            <person name="Harris R.S."/>
            <person name="Whittington C.M."/>
            <person name="Wong E.S."/>
            <person name="Gemmell N.J."/>
            <person name="Buschiazzo E."/>
            <person name="Vargas Jentzsch I.M."/>
            <person name="Merkel A."/>
            <person name="Schmitz J."/>
            <person name="Zemann A."/>
            <person name="Churakov G."/>
            <person name="Kriegs J.O."/>
            <person name="Brosius J."/>
            <person name="Murchison E.P."/>
            <person name="Sachidanandam R."/>
            <person name="Smith C."/>
            <person name="Hannon G.J."/>
            <person name="Tsend-Ayush E."/>
            <person name="McMillan D."/>
            <person name="Attenborough R."/>
            <person name="Rens W."/>
            <person name="Ferguson-Smith M."/>
            <person name="Lefevre C.M."/>
            <person name="Sharp J.A."/>
            <person name="Nicholas K.R."/>
            <person name="Ray D.A."/>
            <person name="Kube M."/>
            <person name="Reinhardt R."/>
            <person name="Pringle T.H."/>
            <person name="Taylor J."/>
            <person name="Jones R.C."/>
            <person name="Nixon B."/>
            <person name="Dacheux J.L."/>
            <person name="Niwa H."/>
            <person name="Sekita Y."/>
            <person name="Huang X."/>
            <person name="Stark A."/>
            <person name="Kheradpour P."/>
            <person name="Kellis M."/>
            <person name="Flicek P."/>
            <person name="Chen Y."/>
            <person name="Webber C."/>
            <person name="Hardison R."/>
            <person name="Nelson J."/>
            <person name="Hallsworth-Pepin K."/>
            <person name="Delehaunty K."/>
            <person name="Markovic C."/>
            <person name="Minx P."/>
            <person name="Feng Y."/>
            <person name="Kremitzki C."/>
            <person name="Mitreva M."/>
            <person name="Glasscock J."/>
            <person name="Wylie T."/>
            <person name="Wohldmann P."/>
            <person name="Thiru P."/>
            <person name="Nhan M.N."/>
            <person name="Pohl C.S."/>
            <person name="Smith S.M."/>
            <person name="Hou S."/>
            <person name="Nefedov M."/>
            <person name="de Jong P.J."/>
            <person name="Renfree M.B."/>
            <person name="Mardis E.R."/>
            <person name="Wilson R.K."/>
        </authorList>
    </citation>
    <scope>NUCLEOTIDE SEQUENCE [LARGE SCALE GENOMIC DNA]</scope>
    <source>
        <strain evidence="25 26">Glennie</strain>
    </source>
</reference>
<keyword evidence="10" id="KW-0812">Transmembrane</keyword>
<comment type="subunit">
    <text evidence="21">Homooligomer; about 20 C9 chains oligomerize to give rise to a huge beta-barrel that forms a 100 Angstrom diameter pore in target membranes. Component of the membrane attack complex (MAC), composed of complement C5b, C6, C7, C8A, C8B, C8G and multiple copies of the pore-forming subunit C9.</text>
</comment>
<dbReference type="GO" id="GO:0005615">
    <property type="term" value="C:extracellular space"/>
    <property type="evidence" value="ECO:0000318"/>
    <property type="project" value="GO_Central"/>
</dbReference>
<comment type="function">
    <text evidence="20">Pore-forming component of the membrane attack complex (MAC), a multiprotein complex activated by the complement cascade, which inserts into a target cell membrane and forms a pore, leading to target cell membrane rupture and cell lysis. The MAC is initiated by proteolytic cleavage of C5 into complement C5b in response to the classical, alternative, lectin and GZMK complement pathways. The complement pathways consist in a cascade of proteins that leads to phagocytosis and breakdown of pathogens and signaling that strengthens the adaptive immune system. Constitutes the pore-forming subunit of the MAC complex: during MAC assembly, C9 associates with the C5b8 intermediate complex, and polymerizes to complete the pore.</text>
</comment>
<reference evidence="25" key="3">
    <citation type="submission" date="2025-09" db="UniProtKB">
        <authorList>
            <consortium name="Ensembl"/>
        </authorList>
    </citation>
    <scope>IDENTIFICATION</scope>
    <source>
        <strain evidence="25">Glennie</strain>
    </source>
</reference>
<dbReference type="PANTHER" id="PTHR45742">
    <property type="entry name" value="COMPLEMENT COMPONENT C6"/>
    <property type="match status" value="1"/>
</dbReference>
<dbReference type="PANTHER" id="PTHR45742:SF3">
    <property type="entry name" value="COMPLEMENT COMPONENT C9"/>
    <property type="match status" value="1"/>
</dbReference>
<feature type="domain" description="MACPF" evidence="24">
    <location>
        <begin position="141"/>
        <end position="513"/>
    </location>
</feature>
<dbReference type="GO" id="GO:0006957">
    <property type="term" value="P:complement activation, alternative pathway"/>
    <property type="evidence" value="ECO:0007669"/>
    <property type="project" value="UniProtKB-KW"/>
</dbReference>
<evidence type="ECO:0000256" key="14">
    <source>
        <dbReference type="ARBA" id="ARBA00023058"/>
    </source>
</evidence>
<evidence type="ECO:0000256" key="9">
    <source>
        <dbReference type="ARBA" id="ARBA00022588"/>
    </source>
</evidence>
<accession>A0A6I8PCN0</accession>
<dbReference type="SMART" id="SM00192">
    <property type="entry name" value="LDLa"/>
    <property type="match status" value="1"/>
</dbReference>
<keyword evidence="11" id="KW-0204">Cytolysis</keyword>
<feature type="disulfide bond" evidence="22">
    <location>
        <begin position="110"/>
        <end position="128"/>
    </location>
</feature>
<comment type="caution">
    <text evidence="22">Lacks conserved residue(s) required for the propagation of feature annotation.</text>
</comment>
<dbReference type="RefSeq" id="XP_028914898.1">
    <property type="nucleotide sequence ID" value="XM_029059065.2"/>
</dbReference>
<keyword evidence="26" id="KW-1185">Reference proteome</keyword>
<feature type="signal peptide" evidence="23">
    <location>
        <begin position="1"/>
        <end position="21"/>
    </location>
</feature>
<dbReference type="GeneTree" id="ENSGT00940000159777"/>
<keyword evidence="19" id="KW-1053">Target membrane</keyword>
<comment type="subcellular location">
    <subcellularLocation>
        <location evidence="2">Secreted</location>
    </subcellularLocation>
    <subcellularLocation>
        <location evidence="1">Target cell membrane</location>
        <topology evidence="1">Multi-pass membrane protein</topology>
    </subcellularLocation>
</comment>
<evidence type="ECO:0000256" key="6">
    <source>
        <dbReference type="ARBA" id="ARBA00022525"/>
    </source>
</evidence>
<dbReference type="InterPro" id="IPR001862">
    <property type="entry name" value="MAC_perforin"/>
</dbReference>
<dbReference type="GO" id="GO:0031640">
    <property type="term" value="P:killing of cells of another organism"/>
    <property type="evidence" value="ECO:0007669"/>
    <property type="project" value="UniProtKB-KW"/>
</dbReference>
<dbReference type="PROSITE" id="PS50068">
    <property type="entry name" value="LDLRA_2"/>
    <property type="match status" value="1"/>
</dbReference>
<evidence type="ECO:0000256" key="23">
    <source>
        <dbReference type="SAM" id="SignalP"/>
    </source>
</evidence>
<evidence type="ECO:0000313" key="25">
    <source>
        <dbReference type="Ensembl" id="ENSOANP00000050521.1"/>
    </source>
</evidence>
<keyword evidence="9" id="KW-0399">Innate immunity</keyword>
<keyword evidence="12" id="KW-0391">Immunity</keyword>
<dbReference type="Gene3D" id="2.20.100.10">
    <property type="entry name" value="Thrombospondin type-1 (TSP1) repeat"/>
    <property type="match status" value="2"/>
</dbReference>
<dbReference type="PROSITE" id="PS51412">
    <property type="entry name" value="MACPF_2"/>
    <property type="match status" value="1"/>
</dbReference>
<keyword evidence="14" id="KW-0473">Membrane attack complex</keyword>
<evidence type="ECO:0000256" key="12">
    <source>
        <dbReference type="ARBA" id="ARBA00022859"/>
    </source>
</evidence>
<dbReference type="InterPro" id="IPR000884">
    <property type="entry name" value="TSP1_rpt"/>
</dbReference>
<evidence type="ECO:0000256" key="16">
    <source>
        <dbReference type="ARBA" id="ARBA00023157"/>
    </source>
</evidence>
<dbReference type="Pfam" id="PF00057">
    <property type="entry name" value="Ldl_recept_a"/>
    <property type="match status" value="1"/>
</dbReference>
<evidence type="ECO:0000256" key="5">
    <source>
        <dbReference type="ARBA" id="ARBA00022452"/>
    </source>
</evidence>
<dbReference type="SMART" id="SM00209">
    <property type="entry name" value="TSP1"/>
    <property type="match status" value="2"/>
</dbReference>
<dbReference type="AlphaFoldDB" id="A0A6I8PCN0"/>
<evidence type="ECO:0000259" key="24">
    <source>
        <dbReference type="PROSITE" id="PS51412"/>
    </source>
</evidence>
<dbReference type="OrthoDB" id="10037824at2759"/>
<dbReference type="CDD" id="cd00112">
    <property type="entry name" value="LDLa"/>
    <property type="match status" value="1"/>
</dbReference>
<evidence type="ECO:0000256" key="1">
    <source>
        <dbReference type="ARBA" id="ARBA00004276"/>
    </source>
</evidence>
<dbReference type="SMART" id="SM00457">
    <property type="entry name" value="MACPF"/>
    <property type="match status" value="1"/>
</dbReference>
<evidence type="ECO:0000256" key="11">
    <source>
        <dbReference type="ARBA" id="ARBA00022852"/>
    </source>
</evidence>
<dbReference type="PROSITE" id="PS50092">
    <property type="entry name" value="TSP1"/>
    <property type="match status" value="2"/>
</dbReference>
<protein>
    <recommendedName>
        <fullName evidence="4">Complement component C9</fullName>
    </recommendedName>
</protein>
<keyword evidence="23" id="KW-0732">Signal</keyword>
<keyword evidence="7" id="KW-0245">EGF-like domain</keyword>
<evidence type="ECO:0000256" key="15">
    <source>
        <dbReference type="ARBA" id="ARBA00023136"/>
    </source>
</evidence>
<dbReference type="Ensembl" id="ENSOANT00000052929.1">
    <property type="protein sequence ID" value="ENSOANP00000050521.1"/>
    <property type="gene ID" value="ENSOANG00000047702.1"/>
</dbReference>
<dbReference type="InterPro" id="IPR036055">
    <property type="entry name" value="LDL_receptor-like_sf"/>
</dbReference>
<evidence type="ECO:0000256" key="7">
    <source>
        <dbReference type="ARBA" id="ARBA00022536"/>
    </source>
</evidence>
<dbReference type="PROSITE" id="PS01209">
    <property type="entry name" value="LDLRA_1"/>
    <property type="match status" value="1"/>
</dbReference>
<dbReference type="GO" id="GO:0005579">
    <property type="term" value="C:membrane attack complex"/>
    <property type="evidence" value="ECO:0000318"/>
    <property type="project" value="GO_Central"/>
</dbReference>
<keyword evidence="16 22" id="KW-1015">Disulfide bond</keyword>
<dbReference type="Bgee" id="ENSOANG00000047702">
    <property type="expression patterns" value="Expressed in liver and 3 other cell types or tissues"/>
</dbReference>
<dbReference type="Proteomes" id="UP000002279">
    <property type="component" value="Chromosome 3"/>
</dbReference>
<keyword evidence="15" id="KW-0472">Membrane</keyword>
<keyword evidence="18" id="KW-0325">Glycoprotein</keyword>
<dbReference type="GO" id="GO:0044218">
    <property type="term" value="C:other organism cell membrane"/>
    <property type="evidence" value="ECO:0007669"/>
    <property type="project" value="UniProtKB-KW"/>
</dbReference>
<evidence type="ECO:0000256" key="8">
    <source>
        <dbReference type="ARBA" id="ARBA00022537"/>
    </source>
</evidence>
<evidence type="ECO:0000313" key="26">
    <source>
        <dbReference type="Proteomes" id="UP000002279"/>
    </source>
</evidence>
<dbReference type="GO" id="GO:0006958">
    <property type="term" value="P:complement activation, classical pathway"/>
    <property type="evidence" value="ECO:0007669"/>
    <property type="project" value="UniProtKB-KW"/>
</dbReference>
<keyword evidence="17" id="KW-0179">Complement alternate pathway</keyword>
<evidence type="ECO:0000256" key="2">
    <source>
        <dbReference type="ARBA" id="ARBA00004613"/>
    </source>
</evidence>
<organism evidence="25 26">
    <name type="scientific">Ornithorhynchus anatinus</name>
    <name type="common">Duckbill platypus</name>
    <dbReference type="NCBI Taxonomy" id="9258"/>
    <lineage>
        <taxon>Eukaryota</taxon>
        <taxon>Metazoa</taxon>
        <taxon>Chordata</taxon>
        <taxon>Craniata</taxon>
        <taxon>Vertebrata</taxon>
        <taxon>Euteleostomi</taxon>
        <taxon>Mammalia</taxon>
        <taxon>Monotremata</taxon>
        <taxon>Ornithorhynchidae</taxon>
        <taxon>Ornithorhynchus</taxon>
    </lineage>
</organism>
<evidence type="ECO:0000256" key="21">
    <source>
        <dbReference type="ARBA" id="ARBA00093512"/>
    </source>
</evidence>
<dbReference type="GO" id="GO:0006956">
    <property type="term" value="P:complement activation"/>
    <property type="evidence" value="ECO:0000318"/>
    <property type="project" value="GO_Central"/>
</dbReference>
<dbReference type="OMA" id="FSVRKCH"/>
<dbReference type="Gene3D" id="4.10.400.10">
    <property type="entry name" value="Low-density Lipoprotein Receptor"/>
    <property type="match status" value="1"/>
</dbReference>
<comment type="similarity">
    <text evidence="3">Belongs to the complement C6/C7/C8/C9 family.</text>
</comment>
<evidence type="ECO:0000256" key="20">
    <source>
        <dbReference type="ARBA" id="ARBA00093294"/>
    </source>
</evidence>
<dbReference type="PRINTS" id="PR00764">
    <property type="entry name" value="COMPLEMENTC9"/>
</dbReference>
<dbReference type="InterPro" id="IPR036383">
    <property type="entry name" value="TSP1_rpt_sf"/>
</dbReference>